<evidence type="ECO:0000313" key="2">
    <source>
        <dbReference type="Proteomes" id="UP001230207"/>
    </source>
</evidence>
<sequence length="176" mass="19195">MTQNRISPIRTMTFGIAAIACVGLSGCQRETGDEPLQLTGKIFVFNYRLAYATYMLTFEKKEALPEGSFVVASFENPAGGAPLTLERKVFAKQTKIVLESPDITCVHKEKPYAVTVELRGPDGDILQTLKTTVTSNLDQNVLPAKPLVIGPAYEKNPEVFRDGKVPAHFETASCAS</sequence>
<dbReference type="EMBL" id="JAUSVF010000001">
    <property type="protein sequence ID" value="MDQ0319788.1"/>
    <property type="molecule type" value="Genomic_DNA"/>
</dbReference>
<dbReference type="Proteomes" id="UP001230207">
    <property type="component" value="Unassembled WGS sequence"/>
</dbReference>
<gene>
    <name evidence="1" type="ORF">QO002_001926</name>
</gene>
<evidence type="ECO:0000313" key="1">
    <source>
        <dbReference type="EMBL" id="MDQ0319788.1"/>
    </source>
</evidence>
<keyword evidence="2" id="KW-1185">Reference proteome</keyword>
<name>A0ABU0BNG5_9HYPH</name>
<organism evidence="1 2">
    <name type="scientific">Pararhizobium capsulatum DSM 1112</name>
    <dbReference type="NCBI Taxonomy" id="1121113"/>
    <lineage>
        <taxon>Bacteria</taxon>
        <taxon>Pseudomonadati</taxon>
        <taxon>Pseudomonadota</taxon>
        <taxon>Alphaproteobacteria</taxon>
        <taxon>Hyphomicrobiales</taxon>
        <taxon>Rhizobiaceae</taxon>
        <taxon>Rhizobium/Agrobacterium group</taxon>
        <taxon>Pararhizobium</taxon>
    </lineage>
</organism>
<accession>A0ABU0BNG5</accession>
<dbReference type="PROSITE" id="PS51257">
    <property type="entry name" value="PROKAR_LIPOPROTEIN"/>
    <property type="match status" value="1"/>
</dbReference>
<reference evidence="1 2" key="1">
    <citation type="submission" date="2023-07" db="EMBL/GenBank/DDBJ databases">
        <title>Genomic Encyclopedia of Type Strains, Phase IV (KMG-IV): sequencing the most valuable type-strain genomes for metagenomic binning, comparative biology and taxonomic classification.</title>
        <authorList>
            <person name="Goeker M."/>
        </authorList>
    </citation>
    <scope>NUCLEOTIDE SEQUENCE [LARGE SCALE GENOMIC DNA]</scope>
    <source>
        <strain evidence="1 2">DSM 1112</strain>
    </source>
</reference>
<comment type="caution">
    <text evidence="1">The sequence shown here is derived from an EMBL/GenBank/DDBJ whole genome shotgun (WGS) entry which is preliminary data.</text>
</comment>
<proteinExistence type="predicted"/>
<protein>
    <recommendedName>
        <fullName evidence="3">Lipoprotein</fullName>
    </recommendedName>
</protein>
<evidence type="ECO:0008006" key="3">
    <source>
        <dbReference type="Google" id="ProtNLM"/>
    </source>
</evidence>